<dbReference type="SUPFAM" id="SSF54909">
    <property type="entry name" value="Dimeric alpha+beta barrel"/>
    <property type="match status" value="1"/>
</dbReference>
<gene>
    <name evidence="1" type="ORF">EQG66_09055</name>
</gene>
<reference evidence="2" key="1">
    <citation type="submission" date="2019-01" db="EMBL/GenBank/DDBJ databases">
        <title>Cytophagaceae bacterium strain CAR-16.</title>
        <authorList>
            <person name="Chen W.-M."/>
        </authorList>
    </citation>
    <scope>NUCLEOTIDE SEQUENCE [LARGE SCALE GENOMIC DNA]</scope>
    <source>
        <strain evidence="2">CHR27</strain>
    </source>
</reference>
<dbReference type="OrthoDB" id="7573962at2"/>
<proteinExistence type="predicted"/>
<sequence>MWVRSAFWVGRPKQGEDDAFVQGVNNIIVPGLKTLPGVLDAEAFWPRRLEDSPPDVCCQIIVRFESVSDIDRMLASPERAAMRERVLAVTQHFEGALSHIDYEVGQA</sequence>
<protein>
    <recommendedName>
        <fullName evidence="3">Antibiotic biosynthesis monooxygenase</fullName>
    </recommendedName>
</protein>
<keyword evidence="2" id="KW-1185">Reference proteome</keyword>
<dbReference type="Proteomes" id="UP000290958">
    <property type="component" value="Unassembled WGS sequence"/>
</dbReference>
<dbReference type="AlphaFoldDB" id="A0A4Q1KGT8"/>
<dbReference type="Gene3D" id="3.30.70.100">
    <property type="match status" value="1"/>
</dbReference>
<dbReference type="EMBL" id="SBKP01000008">
    <property type="protein sequence ID" value="RXR28535.1"/>
    <property type="molecule type" value="Genomic_DNA"/>
</dbReference>
<evidence type="ECO:0000313" key="1">
    <source>
        <dbReference type="EMBL" id="RXR28535.1"/>
    </source>
</evidence>
<evidence type="ECO:0008006" key="3">
    <source>
        <dbReference type="Google" id="ProtNLM"/>
    </source>
</evidence>
<comment type="caution">
    <text evidence="1">The sequence shown here is derived from an EMBL/GenBank/DDBJ whole genome shotgun (WGS) entry which is preliminary data.</text>
</comment>
<accession>A0A4Q1KGT8</accession>
<dbReference type="RefSeq" id="WP_129404281.1">
    <property type="nucleotide sequence ID" value="NZ_SBKP01000008.1"/>
</dbReference>
<name>A0A4Q1KGT8_9SPHN</name>
<dbReference type="InterPro" id="IPR011008">
    <property type="entry name" value="Dimeric_a/b-barrel"/>
</dbReference>
<organism evidence="1 2">
    <name type="scientific">Sphingobium fluviale</name>
    <dbReference type="NCBI Taxonomy" id="2506423"/>
    <lineage>
        <taxon>Bacteria</taxon>
        <taxon>Pseudomonadati</taxon>
        <taxon>Pseudomonadota</taxon>
        <taxon>Alphaproteobacteria</taxon>
        <taxon>Sphingomonadales</taxon>
        <taxon>Sphingomonadaceae</taxon>
        <taxon>Sphingobium</taxon>
    </lineage>
</organism>
<evidence type="ECO:0000313" key="2">
    <source>
        <dbReference type="Proteomes" id="UP000290958"/>
    </source>
</evidence>